<dbReference type="EC" id="2.4.1.175" evidence="4"/>
<dbReference type="AlphaFoldDB" id="A0A087BGJ4"/>
<dbReference type="Proteomes" id="UP000029024">
    <property type="component" value="Unassembled WGS sequence"/>
</dbReference>
<name>A0A087BGJ4_BIFLN</name>
<proteinExistence type="predicted"/>
<dbReference type="Gene3D" id="3.90.550.10">
    <property type="entry name" value="Spore Coat Polysaccharide Biosynthesis Protein SpsA, Chain A"/>
    <property type="match status" value="1"/>
</dbReference>
<dbReference type="GO" id="GO:0050510">
    <property type="term" value="F:N-acetylgalactosaminyl-proteoglycan 3-beta-glucuronosyltransferase activity"/>
    <property type="evidence" value="ECO:0007669"/>
    <property type="project" value="UniProtKB-EC"/>
</dbReference>
<dbReference type="RefSeq" id="WP_032683710.1">
    <property type="nucleotide sequence ID" value="NZ_JGZA01000014.1"/>
</dbReference>
<reference evidence="4 5" key="1">
    <citation type="submission" date="2014-03" db="EMBL/GenBank/DDBJ databases">
        <title>Genomics of Bifidobacteria.</title>
        <authorList>
            <person name="Ventura M."/>
            <person name="Milani C."/>
            <person name="Lugli G.A."/>
        </authorList>
    </citation>
    <scope>NUCLEOTIDE SEQUENCE [LARGE SCALE GENOMIC DNA]</scope>
    <source>
        <strain evidence="4 5">LMG 21814</strain>
    </source>
</reference>
<dbReference type="SUPFAM" id="SSF53448">
    <property type="entry name" value="Nucleotide-diphospho-sugar transferases"/>
    <property type="match status" value="1"/>
</dbReference>
<protein>
    <submittedName>
        <fullName evidence="4">Glycosyltransferase involved in cell wall biogenesis</fullName>
        <ecNumber evidence="4">2.4.1.175</ecNumber>
        <ecNumber evidence="4">2.4.1.226</ecNumber>
    </submittedName>
</protein>
<dbReference type="PANTHER" id="PTHR22916:SF51">
    <property type="entry name" value="GLYCOSYLTRANSFERASE EPSH-RELATED"/>
    <property type="match status" value="1"/>
</dbReference>
<gene>
    <name evidence="4" type="ORF">BLSS_1836</name>
</gene>
<evidence type="ECO:0000256" key="2">
    <source>
        <dbReference type="ARBA" id="ARBA00022679"/>
    </source>
</evidence>
<dbReference type="InterPro" id="IPR029044">
    <property type="entry name" value="Nucleotide-diphossugar_trans"/>
</dbReference>
<keyword evidence="1 4" id="KW-0328">Glycosyltransferase</keyword>
<sequence>MTLQTTPLVSIIIPVYNAEKYLRYCVDSILQQSYTNLEVILVDDGAKDSSPSICDDYAQSDSRVTVIHQPNGGIAKAQNTGLDAAHGDYIAFADNDDILDSRNIELLLHALKSTDADMSKGRWRQFGVSQLPTICNEAAQGADEPHHITVFRNPLRAYQSIFCKSLRIIGERFGRHTEARYFNEANWCRLYKRELWDGLRFPVGHYAQDIRMAGPLYSRMYKVADVDATLYYWLQEPDSVTHSKRTPTFWHDNVLSAAENFQFTLNQGIVPYRNYFGLTASVRDEGRGLHHANNSTGSAQAQFTISAEDIKNYQDDVQNMKSLIRRLAPSQRFLCKILYFIRSGENLIYNRRIHSMK</sequence>
<accession>A0A087BGJ4</accession>
<evidence type="ECO:0000259" key="3">
    <source>
        <dbReference type="Pfam" id="PF00535"/>
    </source>
</evidence>
<dbReference type="EC" id="2.4.1.226" evidence="4"/>
<dbReference type="CDD" id="cd00761">
    <property type="entry name" value="Glyco_tranf_GTA_type"/>
    <property type="match status" value="1"/>
</dbReference>
<feature type="domain" description="Glycosyltransferase 2-like" evidence="3">
    <location>
        <begin position="10"/>
        <end position="127"/>
    </location>
</feature>
<dbReference type="GO" id="GO:0047238">
    <property type="term" value="F:glucuronosyl-N-acetylgalactosaminyl-proteoglycan 4-beta-N-acetylgalactosaminyltransferase activity"/>
    <property type="evidence" value="ECO:0007669"/>
    <property type="project" value="UniProtKB-EC"/>
</dbReference>
<comment type="caution">
    <text evidence="4">The sequence shown here is derived from an EMBL/GenBank/DDBJ whole genome shotgun (WGS) entry which is preliminary data.</text>
</comment>
<keyword evidence="2 4" id="KW-0808">Transferase</keyword>
<organism evidence="4 5">
    <name type="scientific">Bifidobacterium longum subsp. suis</name>
    <dbReference type="NCBI Taxonomy" id="1695"/>
    <lineage>
        <taxon>Bacteria</taxon>
        <taxon>Bacillati</taxon>
        <taxon>Actinomycetota</taxon>
        <taxon>Actinomycetes</taxon>
        <taxon>Bifidobacteriales</taxon>
        <taxon>Bifidobacteriaceae</taxon>
        <taxon>Bifidobacterium</taxon>
    </lineage>
</organism>
<dbReference type="InterPro" id="IPR001173">
    <property type="entry name" value="Glyco_trans_2-like"/>
</dbReference>
<dbReference type="EMBL" id="JGZA01000014">
    <property type="protein sequence ID" value="KFI70144.1"/>
    <property type="molecule type" value="Genomic_DNA"/>
</dbReference>
<dbReference type="PANTHER" id="PTHR22916">
    <property type="entry name" value="GLYCOSYLTRANSFERASE"/>
    <property type="match status" value="1"/>
</dbReference>
<dbReference type="Pfam" id="PF00535">
    <property type="entry name" value="Glycos_transf_2"/>
    <property type="match status" value="1"/>
</dbReference>
<evidence type="ECO:0000313" key="5">
    <source>
        <dbReference type="Proteomes" id="UP000029024"/>
    </source>
</evidence>
<evidence type="ECO:0000313" key="4">
    <source>
        <dbReference type="EMBL" id="KFI70144.1"/>
    </source>
</evidence>
<evidence type="ECO:0000256" key="1">
    <source>
        <dbReference type="ARBA" id="ARBA00022676"/>
    </source>
</evidence>